<keyword evidence="5" id="KW-0224">Dipeptidase</keyword>
<gene>
    <name evidence="5" type="primary">pepE</name>
    <name evidence="5" type="ORF">RM519_02760</name>
</gene>
<keyword evidence="6" id="KW-1185">Reference proteome</keyword>
<dbReference type="InterPro" id="IPR005320">
    <property type="entry name" value="Peptidase_S51"/>
</dbReference>
<evidence type="ECO:0000256" key="1">
    <source>
        <dbReference type="ARBA" id="ARBA00006534"/>
    </source>
</evidence>
<sequence>MKRLLIASTSTVHGKAYLEYILPELELFFKGVNEIVFIPFARPGGMTYDEYTERASLGFKKLKIRVKGIHEYENQIEAVKNAKGIFTGGGNTFELVKQLYDQKLIEPIKTTVNKGIPYFGTSAGSNVTGLTMKTTNDMPIVYPPSFDTFGFINFNINPHYLDPIEGSTHMGETRETRIQEFHKFNAAPVLGLREGSWLEVVGAKIVLRGTLQARLFLKDKTPIELDTNTDLSDLK</sequence>
<proteinExistence type="inferred from homology"/>
<protein>
    <submittedName>
        <fullName evidence="5">Dipeptidase PepE</fullName>
        <ecNumber evidence="5">3.4.13.21</ecNumber>
    </submittedName>
</protein>
<dbReference type="PANTHER" id="PTHR20842:SF0">
    <property type="entry name" value="ALPHA-ASPARTYL DIPEPTIDASE"/>
    <property type="match status" value="1"/>
</dbReference>
<evidence type="ECO:0000256" key="3">
    <source>
        <dbReference type="ARBA" id="ARBA00022801"/>
    </source>
</evidence>
<evidence type="ECO:0000256" key="2">
    <source>
        <dbReference type="ARBA" id="ARBA00022670"/>
    </source>
</evidence>
<dbReference type="SUPFAM" id="SSF52317">
    <property type="entry name" value="Class I glutamine amidotransferase-like"/>
    <property type="match status" value="1"/>
</dbReference>
<reference evidence="5 6" key="1">
    <citation type="submission" date="2023-09" db="EMBL/GenBank/DDBJ databases">
        <authorList>
            <person name="Rey-Velasco X."/>
        </authorList>
    </citation>
    <scope>NUCLEOTIDE SEQUENCE [LARGE SCALE GENOMIC DNA]</scope>
    <source>
        <strain evidence="5 6">P050</strain>
    </source>
</reference>
<dbReference type="InterPro" id="IPR029062">
    <property type="entry name" value="Class_I_gatase-like"/>
</dbReference>
<keyword evidence="4" id="KW-0720">Serine protease</keyword>
<dbReference type="PANTHER" id="PTHR20842">
    <property type="entry name" value="PROTEASE S51 ALPHA-ASPARTYL DIPEPTIDASE"/>
    <property type="match status" value="1"/>
</dbReference>
<name>A0ABU2Y1R8_9FLAO</name>
<dbReference type="NCBIfam" id="NF003642">
    <property type="entry name" value="PRK05282.1"/>
    <property type="match status" value="1"/>
</dbReference>
<evidence type="ECO:0000313" key="6">
    <source>
        <dbReference type="Proteomes" id="UP001252186"/>
    </source>
</evidence>
<dbReference type="Proteomes" id="UP001252186">
    <property type="component" value="Unassembled WGS sequence"/>
</dbReference>
<comment type="similarity">
    <text evidence="1">Belongs to the peptidase S51 family.</text>
</comment>
<evidence type="ECO:0000313" key="5">
    <source>
        <dbReference type="EMBL" id="MDT0552158.1"/>
    </source>
</evidence>
<dbReference type="GO" id="GO:0016805">
    <property type="term" value="F:dipeptidase activity"/>
    <property type="evidence" value="ECO:0007669"/>
    <property type="project" value="UniProtKB-KW"/>
</dbReference>
<keyword evidence="3 5" id="KW-0378">Hydrolase</keyword>
<dbReference type="CDD" id="cd03146">
    <property type="entry name" value="GAT1_Peptidase_E"/>
    <property type="match status" value="1"/>
</dbReference>
<dbReference type="EMBL" id="JAVRHV010000001">
    <property type="protein sequence ID" value="MDT0552158.1"/>
    <property type="molecule type" value="Genomic_DNA"/>
</dbReference>
<evidence type="ECO:0000256" key="4">
    <source>
        <dbReference type="ARBA" id="ARBA00022825"/>
    </source>
</evidence>
<dbReference type="RefSeq" id="WP_311591994.1">
    <property type="nucleotide sequence ID" value="NZ_JAVRHV010000001.1"/>
</dbReference>
<organism evidence="5 6">
    <name type="scientific">Urechidicola vernalis</name>
    <dbReference type="NCBI Taxonomy" id="3075600"/>
    <lineage>
        <taxon>Bacteria</taxon>
        <taxon>Pseudomonadati</taxon>
        <taxon>Bacteroidota</taxon>
        <taxon>Flavobacteriia</taxon>
        <taxon>Flavobacteriales</taxon>
        <taxon>Flavobacteriaceae</taxon>
        <taxon>Urechidicola</taxon>
    </lineage>
</organism>
<dbReference type="Gene3D" id="3.40.50.880">
    <property type="match status" value="1"/>
</dbReference>
<comment type="caution">
    <text evidence="5">The sequence shown here is derived from an EMBL/GenBank/DDBJ whole genome shotgun (WGS) entry which is preliminary data.</text>
</comment>
<dbReference type="EC" id="3.4.13.21" evidence="5"/>
<keyword evidence="2" id="KW-0645">Protease</keyword>
<dbReference type="Pfam" id="PF03575">
    <property type="entry name" value="Peptidase_S51"/>
    <property type="match status" value="1"/>
</dbReference>
<accession>A0ABU2Y1R8</accession>